<evidence type="ECO:0000259" key="8">
    <source>
        <dbReference type="Pfam" id="PF01794"/>
    </source>
</evidence>
<comment type="cofactor">
    <cofactor evidence="7">
        <name>heme b</name>
        <dbReference type="ChEBI" id="CHEBI:60344"/>
    </cofactor>
    <text evidence="7">Binds 1 heme b (iron(II)-protoporphyrin IX) group per subunit.</text>
</comment>
<comment type="function">
    <text evidence="7">Part of the MsrPQ system that repairs oxidized periplasmic proteins containing methionine sulfoxide residues (Met-O), using respiratory chain electrons. Thus protects these proteins from oxidative-stress damage caused by reactive species of oxygen and chlorine generated by the host defense mechanisms. MsrPQ is essential for the maintenance of envelope integrity under bleach stress, rescuing a wide series of structurally unrelated periplasmic proteins from methionine oxidation. MsrQ provides electrons for reduction to the reductase catalytic subunit MsrP, using the quinone pool of the respiratory chain.</text>
</comment>
<organism evidence="9 10">
    <name type="scientific">Gluconobacter cerevisiae</name>
    <dbReference type="NCBI Taxonomy" id="1379734"/>
    <lineage>
        <taxon>Bacteria</taxon>
        <taxon>Pseudomonadati</taxon>
        <taxon>Pseudomonadota</taxon>
        <taxon>Alphaproteobacteria</taxon>
        <taxon>Acetobacterales</taxon>
        <taxon>Acetobacteraceae</taxon>
        <taxon>Gluconobacter</taxon>
    </lineage>
</organism>
<keyword evidence="10" id="KW-1185">Reference proteome</keyword>
<evidence type="ECO:0000256" key="4">
    <source>
        <dbReference type="ARBA" id="ARBA00022989"/>
    </source>
</evidence>
<evidence type="ECO:0000256" key="5">
    <source>
        <dbReference type="ARBA" id="ARBA00023004"/>
    </source>
</evidence>
<comment type="caution">
    <text evidence="9">The sequence shown here is derived from an EMBL/GenBank/DDBJ whole genome shotgun (WGS) entry which is preliminary data.</text>
</comment>
<evidence type="ECO:0000256" key="1">
    <source>
        <dbReference type="ARBA" id="ARBA00004141"/>
    </source>
</evidence>
<keyword evidence="4 7" id="KW-1133">Transmembrane helix</keyword>
<keyword evidence="7" id="KW-1003">Cell membrane</keyword>
<feature type="transmembrane region" description="Helical" evidence="7">
    <location>
        <begin position="124"/>
        <end position="145"/>
    </location>
</feature>
<keyword evidence="2 7" id="KW-0813">Transport</keyword>
<dbReference type="HAMAP" id="MF_01207">
    <property type="entry name" value="MsrQ"/>
    <property type="match status" value="1"/>
</dbReference>
<gene>
    <name evidence="7 9" type="primary">msrQ</name>
    <name evidence="9" type="ORF">HKD21_04235</name>
</gene>
<dbReference type="PANTHER" id="PTHR36964:SF1">
    <property type="entry name" value="PROTEIN-METHIONINE-SULFOXIDE REDUCTASE HEME-BINDING SUBUNIT MSRQ"/>
    <property type="match status" value="1"/>
</dbReference>
<keyword evidence="7" id="KW-0288">FMN</keyword>
<protein>
    <recommendedName>
        <fullName evidence="7">Protein-methionine-sulfoxide reductase heme-binding subunit MsrQ</fullName>
    </recommendedName>
    <alternativeName>
        <fullName evidence="7">Flavocytochrome MsrQ</fullName>
    </alternativeName>
</protein>
<dbReference type="EMBL" id="JABCQO010000002">
    <property type="protein sequence ID" value="MBF0876058.1"/>
    <property type="molecule type" value="Genomic_DNA"/>
</dbReference>
<reference evidence="9" key="1">
    <citation type="submission" date="2020-04" db="EMBL/GenBank/DDBJ databases">
        <authorList>
            <person name="Sombolestani A."/>
        </authorList>
    </citation>
    <scope>NUCLEOTIDE SEQUENCE</scope>
    <source>
        <strain evidence="9">LMG 27748</strain>
    </source>
</reference>
<keyword evidence="7" id="KW-0349">Heme</keyword>
<comment type="cofactor">
    <cofactor evidence="7">
        <name>FMN</name>
        <dbReference type="ChEBI" id="CHEBI:58210"/>
    </cofactor>
    <text evidence="7">Binds 1 FMN per subunit.</text>
</comment>
<keyword evidence="6 7" id="KW-0472">Membrane</keyword>
<evidence type="ECO:0000256" key="7">
    <source>
        <dbReference type="HAMAP-Rule" id="MF_01207"/>
    </source>
</evidence>
<keyword evidence="7" id="KW-0249">Electron transport</keyword>
<comment type="subunit">
    <text evidence="7">Heterodimer of a catalytic subunit (MsrP) and a heme-binding subunit (MsrQ).</text>
</comment>
<accession>A0ABR9YBN5</accession>
<feature type="domain" description="Ferric oxidoreductase" evidence="8">
    <location>
        <begin position="56"/>
        <end position="168"/>
    </location>
</feature>
<sequence length="204" mass="23296">MSSDSTRSPAAVGRMLKRHWRVILYPIGMIPALWLVWQGQHGALGADPVNVFERSLGLWAFRFLLACLALAPLKRFAGINLLRYRRLTGLLTFFYASLHLLAYVGLDHGFDWGVLWTDITHRLFIILGMVALVLLIPLALTSNAFSMRLMKRRWKFLHRLIYPVAVLAGIHFFLSFKTLNDVSAPYLAGLAVLLLCRVLPRRRR</sequence>
<keyword evidence="5 7" id="KW-0408">Iron</keyword>
<evidence type="ECO:0000256" key="3">
    <source>
        <dbReference type="ARBA" id="ARBA00022692"/>
    </source>
</evidence>
<keyword evidence="3 7" id="KW-0812">Transmembrane</keyword>
<reference evidence="9" key="2">
    <citation type="submission" date="2020-11" db="EMBL/GenBank/DDBJ databases">
        <title>Description of novel Gluconobacter species.</title>
        <authorList>
            <person name="Cleenwerck I."/>
            <person name="Cnockaert M."/>
            <person name="Borremans W."/>
            <person name="Wieme A.D."/>
            <person name="De Vuyst L."/>
            <person name="Vandamme P."/>
        </authorList>
    </citation>
    <scope>NUCLEOTIDE SEQUENCE</scope>
    <source>
        <strain evidence="9">LMG 27748</strain>
    </source>
</reference>
<dbReference type="InterPro" id="IPR022837">
    <property type="entry name" value="MsrQ-like"/>
</dbReference>
<proteinExistence type="inferred from homology"/>
<dbReference type="InterPro" id="IPR013130">
    <property type="entry name" value="Fe3_Rdtase_TM_dom"/>
</dbReference>
<dbReference type="RefSeq" id="WP_194254348.1">
    <property type="nucleotide sequence ID" value="NZ_JABCQO010000002.1"/>
</dbReference>
<dbReference type="Pfam" id="PF01794">
    <property type="entry name" value="Ferric_reduct"/>
    <property type="match status" value="1"/>
</dbReference>
<feature type="transmembrane region" description="Helical" evidence="7">
    <location>
        <begin position="157"/>
        <end position="176"/>
    </location>
</feature>
<keyword evidence="7" id="KW-0285">Flavoprotein</keyword>
<evidence type="ECO:0000256" key="6">
    <source>
        <dbReference type="ARBA" id="ARBA00023136"/>
    </source>
</evidence>
<evidence type="ECO:0000256" key="2">
    <source>
        <dbReference type="ARBA" id="ARBA00022448"/>
    </source>
</evidence>
<feature type="transmembrane region" description="Helical" evidence="7">
    <location>
        <begin position="182"/>
        <end position="200"/>
    </location>
</feature>
<dbReference type="PANTHER" id="PTHR36964">
    <property type="entry name" value="PROTEIN-METHIONINE-SULFOXIDE REDUCTASE HEME-BINDING SUBUNIT MSRQ"/>
    <property type="match status" value="1"/>
</dbReference>
<name>A0ABR9YBN5_9PROT</name>
<evidence type="ECO:0000313" key="10">
    <source>
        <dbReference type="Proteomes" id="UP000630952"/>
    </source>
</evidence>
<feature type="transmembrane region" description="Helical" evidence="7">
    <location>
        <begin position="87"/>
        <end position="104"/>
    </location>
</feature>
<comment type="subcellular location">
    <subcellularLocation>
        <location evidence="7">Cell membrane</location>
        <topology evidence="7">Multi-pass membrane protein</topology>
    </subcellularLocation>
    <subcellularLocation>
        <location evidence="1">Membrane</location>
        <topology evidence="1">Multi-pass membrane protein</topology>
    </subcellularLocation>
</comment>
<dbReference type="NCBIfam" id="NF003833">
    <property type="entry name" value="PRK05419.1-5"/>
    <property type="match status" value="1"/>
</dbReference>
<keyword evidence="7" id="KW-0479">Metal-binding</keyword>
<comment type="similarity">
    <text evidence="7">Belongs to the MsrQ family.</text>
</comment>
<feature type="transmembrane region" description="Helical" evidence="7">
    <location>
        <begin position="20"/>
        <end position="37"/>
    </location>
</feature>
<dbReference type="Proteomes" id="UP000630952">
    <property type="component" value="Unassembled WGS sequence"/>
</dbReference>
<evidence type="ECO:0000313" key="9">
    <source>
        <dbReference type="EMBL" id="MBF0876058.1"/>
    </source>
</evidence>
<feature type="transmembrane region" description="Helical" evidence="7">
    <location>
        <begin position="57"/>
        <end position="75"/>
    </location>
</feature>